<evidence type="ECO:0000256" key="1">
    <source>
        <dbReference type="ARBA" id="ARBA00022679"/>
    </source>
</evidence>
<evidence type="ECO:0000256" key="2">
    <source>
        <dbReference type="ARBA" id="ARBA00023268"/>
    </source>
</evidence>
<name>A0A345XZ99_9ACTN</name>
<dbReference type="EMBL" id="CP031320">
    <property type="protein sequence ID" value="AXK36965.1"/>
    <property type="molecule type" value="Genomic_DNA"/>
</dbReference>
<protein>
    <submittedName>
        <fullName evidence="3">Uncharacterized protein</fullName>
    </submittedName>
</protein>
<dbReference type="Gene3D" id="3.30.70.3290">
    <property type="match status" value="1"/>
</dbReference>
<evidence type="ECO:0000313" key="4">
    <source>
        <dbReference type="Proteomes" id="UP000254425"/>
    </source>
</evidence>
<reference evidence="3 4" key="1">
    <citation type="submission" date="2018-07" db="EMBL/GenBank/DDBJ databases">
        <title>Draft genome of the type strain Streptomyces armeniacus ATCC 15676.</title>
        <authorList>
            <person name="Labana P."/>
            <person name="Gosse J.T."/>
            <person name="Boddy C.N."/>
        </authorList>
    </citation>
    <scope>NUCLEOTIDE SEQUENCE [LARGE SCALE GENOMIC DNA]</scope>
    <source>
        <strain evidence="3 4">ATCC 15676</strain>
    </source>
</reference>
<dbReference type="Proteomes" id="UP000254425">
    <property type="component" value="Chromosome"/>
</dbReference>
<gene>
    <name evidence="3" type="ORF">DVA86_35200</name>
</gene>
<dbReference type="Gene3D" id="3.40.366.10">
    <property type="entry name" value="Malonyl-Coenzyme A Acyl Carrier Protein, domain 2"/>
    <property type="match status" value="1"/>
</dbReference>
<sequence>MVGVEAVGVSASGGVVPWVLSARSGEALRAQAERLAVFVSERGVDVAGVGFSLLTSRAVFEHRAVVAGSDLDALVARLGEVAAAPSRAVPEDGAGRGPVFVFPGQGAQWVGG</sequence>
<dbReference type="PANTHER" id="PTHR43775:SF51">
    <property type="entry name" value="INACTIVE PHENOLPHTHIOCEROL SYNTHESIS POLYKETIDE SYNTHASE TYPE I PKS1-RELATED"/>
    <property type="match status" value="1"/>
</dbReference>
<keyword evidence="1" id="KW-0808">Transferase</keyword>
<dbReference type="AlphaFoldDB" id="A0A345XZ99"/>
<dbReference type="KEGG" id="sarm:DVA86_35200"/>
<evidence type="ECO:0000313" key="3">
    <source>
        <dbReference type="EMBL" id="AXK36965.1"/>
    </source>
</evidence>
<dbReference type="InterPro" id="IPR050091">
    <property type="entry name" value="PKS_NRPS_Biosynth_Enz"/>
</dbReference>
<accession>A0A345XZ99</accession>
<keyword evidence="2" id="KW-0511">Multifunctional enzyme</keyword>
<dbReference type="PANTHER" id="PTHR43775">
    <property type="entry name" value="FATTY ACID SYNTHASE"/>
    <property type="match status" value="1"/>
</dbReference>
<dbReference type="GO" id="GO:0004312">
    <property type="term" value="F:fatty acid synthase activity"/>
    <property type="evidence" value="ECO:0007669"/>
    <property type="project" value="TreeGrafter"/>
</dbReference>
<organism evidence="3 4">
    <name type="scientific">Streptomyces armeniacus</name>
    <dbReference type="NCBI Taxonomy" id="83291"/>
    <lineage>
        <taxon>Bacteria</taxon>
        <taxon>Bacillati</taxon>
        <taxon>Actinomycetota</taxon>
        <taxon>Actinomycetes</taxon>
        <taxon>Kitasatosporales</taxon>
        <taxon>Streptomycetaceae</taxon>
        <taxon>Streptomyces</taxon>
    </lineage>
</organism>
<dbReference type="InterPro" id="IPR001227">
    <property type="entry name" value="Ac_transferase_dom_sf"/>
</dbReference>
<dbReference type="GO" id="GO:0006633">
    <property type="term" value="P:fatty acid biosynthetic process"/>
    <property type="evidence" value="ECO:0007669"/>
    <property type="project" value="TreeGrafter"/>
</dbReference>
<dbReference type="Pfam" id="PF22621">
    <property type="entry name" value="CurL-like_PKS_C"/>
    <property type="match status" value="1"/>
</dbReference>
<keyword evidence="4" id="KW-1185">Reference proteome</keyword>
<proteinExistence type="predicted"/>